<proteinExistence type="predicted"/>
<dbReference type="Proteomes" id="UP000828011">
    <property type="component" value="Segment"/>
</dbReference>
<dbReference type="EMBL" id="MZ130499">
    <property type="protein sequence ID" value="QWM91315.1"/>
    <property type="molecule type" value="Genomic_DNA"/>
</dbReference>
<evidence type="ECO:0000313" key="2">
    <source>
        <dbReference type="Proteomes" id="UP000828011"/>
    </source>
</evidence>
<keyword evidence="2" id="KW-1185">Reference proteome</keyword>
<dbReference type="GeneID" id="75687768"/>
<protein>
    <submittedName>
        <fullName evidence="1">Uncharacterized protein</fullName>
    </submittedName>
</protein>
<reference evidence="1 2" key="1">
    <citation type="submission" date="2021-04" db="EMBL/GenBank/DDBJ databases">
        <authorList>
            <person name="Shkoporov A.N."/>
            <person name="Stockdale S.R."/>
            <person name="Guerin E."/>
            <person name="Ross R.P."/>
            <person name="Hill C."/>
        </authorList>
    </citation>
    <scope>NUCLEOTIDE SEQUENCE [LARGE SCALE GENOMIC DNA]</scope>
    <source>
        <strain evidence="2">cr35_1</strain>
    </source>
</reference>
<sequence>MKFKVEHEGDVYAVAIATGTSTDGRKYANVLLKKEAILAIRSNYSLFLDPNDKTLMNQLNLTDLTYSEDGTRKVTLLKEPIKLQEKYKLISVSHAPYKVNDRVIRSTYCVCEESDSTQATVDRAVQRGFDRAESFFKNPEFYDDYRKFVLFGVSKEELESLLQQTEELED</sequence>
<accession>A0AAE7V429</accession>
<gene>
    <name evidence="1" type="primary">gp_77138</name>
</gene>
<dbReference type="RefSeq" id="YP_010510255.1">
    <property type="nucleotide sequence ID" value="NC_067217.1"/>
</dbReference>
<organism evidence="1 2">
    <name type="scientific">uncultured phage cr35_1</name>
    <dbReference type="NCBI Taxonomy" id="2986408"/>
    <lineage>
        <taxon>Viruses</taxon>
        <taxon>Duplodnaviria</taxon>
        <taxon>Heunggongvirae</taxon>
        <taxon>Uroviricota</taxon>
        <taxon>Caudoviricetes</taxon>
        <taxon>Crassvirales</taxon>
        <taxon>Suoliviridae</taxon>
        <taxon>Bearivirinae</taxon>
        <taxon>Afonbuvirus</taxon>
        <taxon>Afonbuvirus coli</taxon>
    </lineage>
</organism>
<name>A0AAE7V429_9CAUD</name>
<evidence type="ECO:0000313" key="1">
    <source>
        <dbReference type="EMBL" id="QWM91315.1"/>
    </source>
</evidence>
<dbReference type="KEGG" id="vg:75687768"/>